<proteinExistence type="predicted"/>
<feature type="non-terminal residue" evidence="2">
    <location>
        <position position="1"/>
    </location>
</feature>
<reference evidence="2" key="1">
    <citation type="submission" date="2014-05" db="EMBL/GenBank/DDBJ databases">
        <title>The transcriptome of the halophilic microalga Tetraselmis sp. GSL018 isolated from the Great Salt Lake, Utah.</title>
        <authorList>
            <person name="Jinkerson R.E."/>
            <person name="D'Adamo S."/>
            <person name="Posewitz M.C."/>
        </authorList>
    </citation>
    <scope>NUCLEOTIDE SEQUENCE</scope>
    <source>
        <strain evidence="2">GSL018</strain>
    </source>
</reference>
<evidence type="ECO:0000313" key="2">
    <source>
        <dbReference type="EMBL" id="JAC73330.1"/>
    </source>
</evidence>
<sequence>SGHEPAGYSGQAMVAELHELGEGRCMLEAEEGQLAETTDPQPAPHRQNVDEGLPQIEPCTENHLQAARSCWEKPADRCGMEGEHRPEPGSKNRVAGAAANRLEIHSIPPDAICSARAAGGHQPFQQLIDTSSGDESHPGTGPDCAEKGTSCEPGLPGSECLPRSTAPRQSSQRRSQARMALKGSQGQKQLPAADMLPLLWAGAWILPVRLLMVTQPDQLSAVYPLMSRMTPVEPLWGAWQPKRQAAIREVHSSTTGILSLQQGVELSHRQEAPALADQGKGISACHKLRRTLPQGCLEDLCRFVLRAEDLSMGGKIMHIEGPKTQQARQTMM</sequence>
<evidence type="ECO:0000256" key="1">
    <source>
        <dbReference type="SAM" id="MobiDB-lite"/>
    </source>
</evidence>
<protein>
    <submittedName>
        <fullName evidence="2">Uncharacterized protein</fullName>
    </submittedName>
</protein>
<organism evidence="2">
    <name type="scientific">Tetraselmis sp. GSL018</name>
    <dbReference type="NCBI Taxonomy" id="582737"/>
    <lineage>
        <taxon>Eukaryota</taxon>
        <taxon>Viridiplantae</taxon>
        <taxon>Chlorophyta</taxon>
        <taxon>core chlorophytes</taxon>
        <taxon>Chlorodendrophyceae</taxon>
        <taxon>Chlorodendrales</taxon>
        <taxon>Chlorodendraceae</taxon>
        <taxon>Tetraselmis</taxon>
    </lineage>
</organism>
<feature type="region of interest" description="Disordered" evidence="1">
    <location>
        <begin position="125"/>
        <end position="188"/>
    </location>
</feature>
<dbReference type="AlphaFoldDB" id="A0A061RRK2"/>
<gene>
    <name evidence="2" type="ORF">TSPGSL018_29136</name>
</gene>
<name>A0A061RRK2_9CHLO</name>
<accession>A0A061RRK2</accession>
<dbReference type="EMBL" id="GBEZ01012566">
    <property type="protein sequence ID" value="JAC73330.1"/>
    <property type="molecule type" value="Transcribed_RNA"/>
</dbReference>